<feature type="domain" description="ABC transmembrane type-1" evidence="8">
    <location>
        <begin position="62"/>
        <end position="242"/>
    </location>
</feature>
<dbReference type="Gene3D" id="1.10.3720.10">
    <property type="entry name" value="MetI-like"/>
    <property type="match status" value="1"/>
</dbReference>
<dbReference type="PANTHER" id="PTHR30151:SF25">
    <property type="entry name" value="TAURINE TRANSPORT SYSTEM PERMEASE PROTEIN TAUC"/>
    <property type="match status" value="1"/>
</dbReference>
<comment type="subcellular location">
    <subcellularLocation>
        <location evidence="1 7">Cell membrane</location>
        <topology evidence="1 7">Multi-pass membrane protein</topology>
    </subcellularLocation>
</comment>
<dbReference type="PANTHER" id="PTHR30151">
    <property type="entry name" value="ALKANE SULFONATE ABC TRANSPORTER-RELATED, MEMBRANE SUBUNIT"/>
    <property type="match status" value="1"/>
</dbReference>
<reference evidence="9 10" key="1">
    <citation type="submission" date="2016-11" db="EMBL/GenBank/DDBJ databases">
        <authorList>
            <person name="Jaros S."/>
            <person name="Januszkiewicz K."/>
            <person name="Wedrychowicz H."/>
        </authorList>
    </citation>
    <scope>NUCLEOTIDE SEQUENCE [LARGE SCALE GENOMIC DNA]</scope>
    <source>
        <strain evidence="9 10">ACAM 239</strain>
    </source>
</reference>
<name>A0A1N6JDK9_9GAMM</name>
<keyword evidence="3" id="KW-1003">Cell membrane</keyword>
<evidence type="ECO:0000256" key="4">
    <source>
        <dbReference type="ARBA" id="ARBA00022692"/>
    </source>
</evidence>
<comment type="similarity">
    <text evidence="7">Belongs to the binding-protein-dependent transport system permease family.</text>
</comment>
<sequence>MMIGMTRAQRTLYSVLGLTGFLLFWELSLRSGLLPGSLVPLPSSIPGVLWLELLDGIWFDVVRSSLSHYSVGVLLGSTLGIAVGISAALLPRFNAAHAWLARLLRPIPPLAWIPFAIIWFGINPSAAAFIISIGVFWINYFASYSAVHSIDPGYDEVARAFGQQRFLARLTKVSLPAAAPGILSGLRAGLGQGWMTVVAAELFGIPGIGQRMMEASSLLATDIVVVYMLTIAALYATFDFLFMVVQRRLLRWQS</sequence>
<evidence type="ECO:0000313" key="9">
    <source>
        <dbReference type="EMBL" id="SIN72182.1"/>
    </source>
</evidence>
<accession>A0A1N6JDK9</accession>
<evidence type="ECO:0000256" key="7">
    <source>
        <dbReference type="RuleBase" id="RU363032"/>
    </source>
</evidence>
<feature type="transmembrane region" description="Helical" evidence="7">
    <location>
        <begin position="223"/>
        <end position="245"/>
    </location>
</feature>
<keyword evidence="4 7" id="KW-0812">Transmembrane</keyword>
<dbReference type="GO" id="GO:0055085">
    <property type="term" value="P:transmembrane transport"/>
    <property type="evidence" value="ECO:0007669"/>
    <property type="project" value="InterPro"/>
</dbReference>
<proteinExistence type="inferred from homology"/>
<dbReference type="Proteomes" id="UP000185024">
    <property type="component" value="Unassembled WGS sequence"/>
</dbReference>
<dbReference type="SUPFAM" id="SSF161098">
    <property type="entry name" value="MetI-like"/>
    <property type="match status" value="1"/>
</dbReference>
<feature type="transmembrane region" description="Helical" evidence="7">
    <location>
        <begin position="111"/>
        <end position="138"/>
    </location>
</feature>
<dbReference type="CDD" id="cd06261">
    <property type="entry name" value="TM_PBP2"/>
    <property type="match status" value="1"/>
</dbReference>
<evidence type="ECO:0000256" key="1">
    <source>
        <dbReference type="ARBA" id="ARBA00004651"/>
    </source>
</evidence>
<keyword evidence="2 7" id="KW-0813">Transport</keyword>
<dbReference type="AlphaFoldDB" id="A0A1N6JDK9"/>
<evidence type="ECO:0000256" key="6">
    <source>
        <dbReference type="ARBA" id="ARBA00023136"/>
    </source>
</evidence>
<protein>
    <submittedName>
        <fullName evidence="9">NitT/TauT family transport system permease protein</fullName>
    </submittedName>
</protein>
<dbReference type="GO" id="GO:0010438">
    <property type="term" value="P:cellular response to sulfur starvation"/>
    <property type="evidence" value="ECO:0007669"/>
    <property type="project" value="TreeGrafter"/>
</dbReference>
<dbReference type="GO" id="GO:0005886">
    <property type="term" value="C:plasma membrane"/>
    <property type="evidence" value="ECO:0007669"/>
    <property type="project" value="UniProtKB-SubCell"/>
</dbReference>
<dbReference type="Pfam" id="PF00528">
    <property type="entry name" value="BPD_transp_1"/>
    <property type="match status" value="1"/>
</dbReference>
<keyword evidence="5 7" id="KW-1133">Transmembrane helix</keyword>
<feature type="transmembrane region" description="Helical" evidence="7">
    <location>
        <begin position="69"/>
        <end position="90"/>
    </location>
</feature>
<gene>
    <name evidence="9" type="ORF">SAMN05878438_2883</name>
</gene>
<evidence type="ECO:0000256" key="3">
    <source>
        <dbReference type="ARBA" id="ARBA00022475"/>
    </source>
</evidence>
<dbReference type="InterPro" id="IPR000515">
    <property type="entry name" value="MetI-like"/>
</dbReference>
<evidence type="ECO:0000256" key="5">
    <source>
        <dbReference type="ARBA" id="ARBA00022989"/>
    </source>
</evidence>
<keyword evidence="6 7" id="KW-0472">Membrane</keyword>
<organism evidence="9 10">
    <name type="scientific">Vreelandella aquamarina</name>
    <dbReference type="NCBI Taxonomy" id="77097"/>
    <lineage>
        <taxon>Bacteria</taxon>
        <taxon>Pseudomonadati</taxon>
        <taxon>Pseudomonadota</taxon>
        <taxon>Gammaproteobacteria</taxon>
        <taxon>Oceanospirillales</taxon>
        <taxon>Halomonadaceae</taxon>
        <taxon>Vreelandella</taxon>
    </lineage>
</organism>
<dbReference type="EMBL" id="FSQX01000001">
    <property type="protein sequence ID" value="SIN72182.1"/>
    <property type="molecule type" value="Genomic_DNA"/>
</dbReference>
<dbReference type="InterPro" id="IPR035906">
    <property type="entry name" value="MetI-like_sf"/>
</dbReference>
<evidence type="ECO:0000256" key="2">
    <source>
        <dbReference type="ARBA" id="ARBA00022448"/>
    </source>
</evidence>
<evidence type="ECO:0000313" key="10">
    <source>
        <dbReference type="Proteomes" id="UP000185024"/>
    </source>
</evidence>
<dbReference type="PROSITE" id="PS50928">
    <property type="entry name" value="ABC_TM1"/>
    <property type="match status" value="1"/>
</dbReference>
<evidence type="ECO:0000259" key="8">
    <source>
        <dbReference type="PROSITE" id="PS50928"/>
    </source>
</evidence>